<organism evidence="9 10">
    <name type="scientific">Veillonella rodentium</name>
    <dbReference type="NCBI Taxonomy" id="248315"/>
    <lineage>
        <taxon>Bacteria</taxon>
        <taxon>Bacillati</taxon>
        <taxon>Bacillota</taxon>
        <taxon>Negativicutes</taxon>
        <taxon>Veillonellales</taxon>
        <taxon>Veillonellaceae</taxon>
        <taxon>Veillonella</taxon>
    </lineage>
</organism>
<feature type="transmembrane region" description="Helical" evidence="8">
    <location>
        <begin position="175"/>
        <end position="193"/>
    </location>
</feature>
<evidence type="ECO:0000256" key="7">
    <source>
        <dbReference type="ARBA" id="ARBA00023136"/>
    </source>
</evidence>
<keyword evidence="3" id="KW-0813">Transport</keyword>
<name>A0A239ZTV0_9FIRM</name>
<dbReference type="Proteomes" id="UP000214973">
    <property type="component" value="Chromosome 1"/>
</dbReference>
<evidence type="ECO:0000313" key="10">
    <source>
        <dbReference type="Proteomes" id="UP000214973"/>
    </source>
</evidence>
<feature type="transmembrane region" description="Helical" evidence="8">
    <location>
        <begin position="57"/>
        <end position="79"/>
    </location>
</feature>
<evidence type="ECO:0000256" key="5">
    <source>
        <dbReference type="ARBA" id="ARBA00022692"/>
    </source>
</evidence>
<evidence type="ECO:0000256" key="6">
    <source>
        <dbReference type="ARBA" id="ARBA00022989"/>
    </source>
</evidence>
<accession>A0A239ZTV0</accession>
<evidence type="ECO:0000256" key="1">
    <source>
        <dbReference type="ARBA" id="ARBA00004651"/>
    </source>
</evidence>
<dbReference type="InterPro" id="IPR011606">
    <property type="entry name" value="Brnchd-chn_aa_trnsp_permease"/>
</dbReference>
<feature type="transmembrane region" description="Helical" evidence="8">
    <location>
        <begin position="224"/>
        <end position="242"/>
    </location>
</feature>
<evidence type="ECO:0000256" key="8">
    <source>
        <dbReference type="SAM" id="Phobius"/>
    </source>
</evidence>
<dbReference type="PANTHER" id="PTHR34979:SF1">
    <property type="entry name" value="INNER MEMBRANE PROTEIN YGAZ"/>
    <property type="match status" value="1"/>
</dbReference>
<dbReference type="Pfam" id="PF03591">
    <property type="entry name" value="AzlC"/>
    <property type="match status" value="1"/>
</dbReference>
<evidence type="ECO:0000256" key="4">
    <source>
        <dbReference type="ARBA" id="ARBA00022475"/>
    </source>
</evidence>
<feature type="transmembrane region" description="Helical" evidence="8">
    <location>
        <begin position="200"/>
        <end position="218"/>
    </location>
</feature>
<dbReference type="AlphaFoldDB" id="A0A239ZTV0"/>
<keyword evidence="5 8" id="KW-0812">Transmembrane</keyword>
<evidence type="ECO:0000256" key="2">
    <source>
        <dbReference type="ARBA" id="ARBA00010735"/>
    </source>
</evidence>
<dbReference type="GO" id="GO:0005886">
    <property type="term" value="C:plasma membrane"/>
    <property type="evidence" value="ECO:0007669"/>
    <property type="project" value="UniProtKB-SubCell"/>
</dbReference>
<dbReference type="PANTHER" id="PTHR34979">
    <property type="entry name" value="INNER MEMBRANE PROTEIN YGAZ"/>
    <property type="match status" value="1"/>
</dbReference>
<evidence type="ECO:0000256" key="3">
    <source>
        <dbReference type="ARBA" id="ARBA00022448"/>
    </source>
</evidence>
<keyword evidence="4" id="KW-1003">Cell membrane</keyword>
<feature type="transmembrane region" description="Helical" evidence="8">
    <location>
        <begin position="20"/>
        <end position="45"/>
    </location>
</feature>
<keyword evidence="10" id="KW-1185">Reference proteome</keyword>
<reference evidence="9 10" key="1">
    <citation type="submission" date="2017-06" db="EMBL/GenBank/DDBJ databases">
        <authorList>
            <consortium name="Pathogen Informatics"/>
        </authorList>
    </citation>
    <scope>NUCLEOTIDE SEQUENCE [LARGE SCALE GENOMIC DNA]</scope>
    <source>
        <strain evidence="9 10">NCTC12018</strain>
    </source>
</reference>
<comment type="similarity">
    <text evidence="2">Belongs to the AzlC family.</text>
</comment>
<feature type="transmembrane region" description="Helical" evidence="8">
    <location>
        <begin position="148"/>
        <end position="169"/>
    </location>
</feature>
<dbReference type="GO" id="GO:1903785">
    <property type="term" value="P:L-valine transmembrane transport"/>
    <property type="evidence" value="ECO:0007669"/>
    <property type="project" value="TreeGrafter"/>
</dbReference>
<gene>
    <name evidence="9" type="primary">ygaZ</name>
    <name evidence="9" type="ORF">SAMEA44547418_01740</name>
</gene>
<comment type="subcellular location">
    <subcellularLocation>
        <location evidence="1">Cell membrane</location>
        <topology evidence="1">Multi-pass membrane protein</topology>
    </subcellularLocation>
</comment>
<proteinExistence type="inferred from homology"/>
<dbReference type="EMBL" id="LT906470">
    <property type="protein sequence ID" value="SNV74672.1"/>
    <property type="molecule type" value="Genomic_DNA"/>
</dbReference>
<protein>
    <submittedName>
        <fullName evidence="9">Inner membrane protein YgaZ</fullName>
    </submittedName>
</protein>
<dbReference type="KEGG" id="vrm:44547418_01740"/>
<sequence length="247" mass="27867">MNISQPDEHHGATVKKRSSFSFALPIMIPMGISFFFIGLGFGLYATSQGFPWWVPPVMAATIFAGSMEFVTIGMLMAGFDPFNAFLLTMFVNGRHFFYGLSMLQRYTDMGWKWFPTVAWMCDESFAINATTTLPDDVDKKWFYFHVSWLNYVFWVFSTFVGGLFGNLLSTVDLRGIDFVLPGLFIVVFLEMLLNAKNRTIKIFGLCGAVVATVMLILFGKSAFMLLSMTAMLIACYVAYKWGGVRLD</sequence>
<evidence type="ECO:0000313" key="9">
    <source>
        <dbReference type="EMBL" id="SNV74672.1"/>
    </source>
</evidence>
<keyword evidence="7 8" id="KW-0472">Membrane</keyword>
<keyword evidence="6 8" id="KW-1133">Transmembrane helix</keyword>